<dbReference type="Proteomes" id="UP000199476">
    <property type="component" value="Unassembled WGS sequence"/>
</dbReference>
<reference evidence="5 6" key="1">
    <citation type="submission" date="2016-10" db="EMBL/GenBank/DDBJ databases">
        <authorList>
            <person name="de Groot N.N."/>
        </authorList>
    </citation>
    <scope>NUCLEOTIDE SEQUENCE [LARGE SCALE GENOMIC DNA]</scope>
    <source>
        <strain evidence="5 6">SLAS-1</strain>
    </source>
</reference>
<accession>A0A1G9LAW0</accession>
<dbReference type="InterPro" id="IPR001482">
    <property type="entry name" value="T2SS/T4SS_dom"/>
</dbReference>
<evidence type="ECO:0000259" key="4">
    <source>
        <dbReference type="PROSITE" id="PS00662"/>
    </source>
</evidence>
<dbReference type="AlphaFoldDB" id="A0A1G9LAW0"/>
<dbReference type="GO" id="GO:0005524">
    <property type="term" value="F:ATP binding"/>
    <property type="evidence" value="ECO:0007669"/>
    <property type="project" value="UniProtKB-KW"/>
</dbReference>
<keyword evidence="3" id="KW-0067">ATP-binding</keyword>
<dbReference type="InterPro" id="IPR027417">
    <property type="entry name" value="P-loop_NTPase"/>
</dbReference>
<dbReference type="FunFam" id="3.30.450.90:FF:000001">
    <property type="entry name" value="Type II secretion system ATPase GspE"/>
    <property type="match status" value="1"/>
</dbReference>
<dbReference type="Pfam" id="PF00437">
    <property type="entry name" value="T2SSE"/>
    <property type="match status" value="1"/>
</dbReference>
<dbReference type="PANTHER" id="PTHR30258:SF1">
    <property type="entry name" value="PROTEIN TRANSPORT PROTEIN HOFB HOMOLOG"/>
    <property type="match status" value="1"/>
</dbReference>
<dbReference type="GO" id="GO:0005886">
    <property type="term" value="C:plasma membrane"/>
    <property type="evidence" value="ECO:0007669"/>
    <property type="project" value="TreeGrafter"/>
</dbReference>
<dbReference type="Pfam" id="PF05157">
    <property type="entry name" value="MshEN"/>
    <property type="match status" value="1"/>
</dbReference>
<dbReference type="STRING" id="321763.SAMN04488692_1064"/>
<evidence type="ECO:0000256" key="1">
    <source>
        <dbReference type="ARBA" id="ARBA00006611"/>
    </source>
</evidence>
<evidence type="ECO:0000256" key="2">
    <source>
        <dbReference type="ARBA" id="ARBA00022741"/>
    </source>
</evidence>
<dbReference type="Gene3D" id="3.30.300.160">
    <property type="entry name" value="Type II secretion system, protein E, N-terminal domain"/>
    <property type="match status" value="1"/>
</dbReference>
<evidence type="ECO:0000313" key="6">
    <source>
        <dbReference type="Proteomes" id="UP000199476"/>
    </source>
</evidence>
<dbReference type="Gene3D" id="3.40.50.300">
    <property type="entry name" value="P-loop containing nucleotide triphosphate hydrolases"/>
    <property type="match status" value="1"/>
</dbReference>
<dbReference type="EMBL" id="FNGO01000006">
    <property type="protein sequence ID" value="SDL58685.1"/>
    <property type="molecule type" value="Genomic_DNA"/>
</dbReference>
<dbReference type="GO" id="GO:0016887">
    <property type="term" value="F:ATP hydrolysis activity"/>
    <property type="evidence" value="ECO:0007669"/>
    <property type="project" value="TreeGrafter"/>
</dbReference>
<dbReference type="Gene3D" id="1.10.40.70">
    <property type="match status" value="1"/>
</dbReference>
<gene>
    <name evidence="5" type="ORF">SAMN04488692_1064</name>
</gene>
<evidence type="ECO:0000256" key="3">
    <source>
        <dbReference type="ARBA" id="ARBA00022840"/>
    </source>
</evidence>
<dbReference type="SUPFAM" id="SSF160246">
    <property type="entry name" value="EspE N-terminal domain-like"/>
    <property type="match status" value="1"/>
</dbReference>
<comment type="similarity">
    <text evidence="1">Belongs to the GSP E family.</text>
</comment>
<feature type="domain" description="Bacterial type II secretion system protein E" evidence="4">
    <location>
        <begin position="380"/>
        <end position="394"/>
    </location>
</feature>
<dbReference type="Gene3D" id="3.30.450.90">
    <property type="match status" value="1"/>
</dbReference>
<dbReference type="InterPro" id="IPR037257">
    <property type="entry name" value="T2SS_E_N_sf"/>
</dbReference>
<name>A0A1G9LAW0_9FIRM</name>
<keyword evidence="6" id="KW-1185">Reference proteome</keyword>
<dbReference type="FunFam" id="3.40.50.300:FF:000398">
    <property type="entry name" value="Type IV pilus assembly ATPase PilB"/>
    <property type="match status" value="1"/>
</dbReference>
<protein>
    <submittedName>
        <fullName evidence="5">Type IV pilus assembly protein PilB</fullName>
    </submittedName>
</protein>
<organism evidence="5 6">
    <name type="scientific">Halarsenatibacter silvermanii</name>
    <dbReference type="NCBI Taxonomy" id="321763"/>
    <lineage>
        <taxon>Bacteria</taxon>
        <taxon>Bacillati</taxon>
        <taxon>Bacillota</taxon>
        <taxon>Clostridia</taxon>
        <taxon>Halanaerobiales</taxon>
        <taxon>Halarsenatibacteraceae</taxon>
        <taxon>Halarsenatibacter</taxon>
    </lineage>
</organism>
<dbReference type="SUPFAM" id="SSF52540">
    <property type="entry name" value="P-loop containing nucleoside triphosphate hydrolases"/>
    <property type="match status" value="1"/>
</dbReference>
<sequence length="558" mass="62793">MSEEKKRLGDLLLEYDYIDEEEFEEALARQQESDKRLGQMLVDLGYISEKDLIQVLEFQLQVPYADPEKYYFDSSLAEYLPENIARRHNMVPLKKNDDTLMVAMTDPNDVVAIDDAEMSSGLEIQPMIGTHEEIEAAQDKIYRGEAVELEEITDFQEIQQADDEELEEDELQEMVEEAPVIRLANKIISEAYEQGASDIHIEPGEDKVNVRNRIDGVLHSQFTVPKSMQAALISRFKIMADLDITEHRLPQDGKVKMGVKGEELDMRVSTLPLINGEKVVIRLLSRDSSLLHLDNLGFKESNLDKFRRLIKKPHGILLATGPTGSGKSTTLFAAINEMNRPDRNIVTIEDPVEYQLSGINQVQANEDIGRDFATSLRSVLRQDPDIIMVGEIRDEDTAEIAVRAALTGHLVLSTLHTNDAASTVTRLVDMGLASYLVGASVIGVVAQRLVRRLCPNCRSKKKEIDEVDRNFIGEADVDEIYSSRGCSECDGTGYHDRIAIQEVMPVSEDISRLIASGANQDEIKDKAREEGMMTLKEDGLYKLEQGLTDVEELKRMMF</sequence>
<dbReference type="CDD" id="cd01129">
    <property type="entry name" value="PulE-GspE-like"/>
    <property type="match status" value="1"/>
</dbReference>
<dbReference type="InterPro" id="IPR007831">
    <property type="entry name" value="T2SS_GspE_N"/>
</dbReference>
<keyword evidence="2" id="KW-0547">Nucleotide-binding</keyword>
<dbReference type="PANTHER" id="PTHR30258">
    <property type="entry name" value="TYPE II SECRETION SYSTEM PROTEIN GSPE-RELATED"/>
    <property type="match status" value="1"/>
</dbReference>
<dbReference type="PROSITE" id="PS00662">
    <property type="entry name" value="T2SP_E"/>
    <property type="match status" value="1"/>
</dbReference>
<proteinExistence type="inferred from homology"/>
<dbReference type="RefSeq" id="WP_234985504.1">
    <property type="nucleotide sequence ID" value="NZ_FNGO01000006.1"/>
</dbReference>
<evidence type="ECO:0000313" key="5">
    <source>
        <dbReference type="EMBL" id="SDL58685.1"/>
    </source>
</evidence>